<evidence type="ECO:0000313" key="1">
    <source>
        <dbReference type="EMBL" id="KYF55151.1"/>
    </source>
</evidence>
<reference evidence="1 2" key="1">
    <citation type="submission" date="2014-02" db="EMBL/GenBank/DDBJ databases">
        <title>The small core and large imbalanced accessory genome model reveals a collaborative survival strategy of Sorangium cellulosum strains in nature.</title>
        <authorList>
            <person name="Han K."/>
            <person name="Peng R."/>
            <person name="Blom J."/>
            <person name="Li Y.-Z."/>
        </authorList>
    </citation>
    <scope>NUCLEOTIDE SEQUENCE [LARGE SCALE GENOMIC DNA]</scope>
    <source>
        <strain evidence="1 2">So0157-25</strain>
    </source>
</reference>
<name>A0A150PHH0_SORCE</name>
<gene>
    <name evidence="1" type="ORF">BE08_41945</name>
</gene>
<dbReference type="EMBL" id="JELY01001619">
    <property type="protein sequence ID" value="KYF55151.1"/>
    <property type="molecule type" value="Genomic_DNA"/>
</dbReference>
<organism evidence="1 2">
    <name type="scientific">Sorangium cellulosum</name>
    <name type="common">Polyangium cellulosum</name>
    <dbReference type="NCBI Taxonomy" id="56"/>
    <lineage>
        <taxon>Bacteria</taxon>
        <taxon>Pseudomonadati</taxon>
        <taxon>Myxococcota</taxon>
        <taxon>Polyangia</taxon>
        <taxon>Polyangiales</taxon>
        <taxon>Polyangiaceae</taxon>
        <taxon>Sorangium</taxon>
    </lineage>
</organism>
<dbReference type="Proteomes" id="UP000075420">
    <property type="component" value="Unassembled WGS sequence"/>
</dbReference>
<evidence type="ECO:0000313" key="2">
    <source>
        <dbReference type="Proteomes" id="UP000075420"/>
    </source>
</evidence>
<protein>
    <submittedName>
        <fullName evidence="1">Uncharacterized protein</fullName>
    </submittedName>
</protein>
<comment type="caution">
    <text evidence="1">The sequence shown here is derived from an EMBL/GenBank/DDBJ whole genome shotgun (WGS) entry which is preliminary data.</text>
</comment>
<proteinExistence type="predicted"/>
<dbReference type="AlphaFoldDB" id="A0A150PHH0"/>
<accession>A0A150PHH0</accession>
<sequence>MASQRLITGMVWTRVDAEDAIRRILDSGHSRRDICLIVSEAARRQHFARSRVPGAAVHGQALSAILGAAGAGLVVPGLRLAVAGPIAVKLADASSASAMASLSSVLVDAGIPEQRAPEVERRLKEGAMLLGVTARDDPDAAALQAILRDADGGESCGTSKGARVFASFV</sequence>